<dbReference type="STRING" id="35570.A0A1I8Q4H9"/>
<dbReference type="Pfam" id="PF12796">
    <property type="entry name" value="Ank_2"/>
    <property type="match status" value="1"/>
</dbReference>
<dbReference type="PROSITE" id="PS50297">
    <property type="entry name" value="ANK_REP_REGION"/>
    <property type="match status" value="1"/>
</dbReference>
<dbReference type="VEuPathDB" id="VectorBase:SCAU013840"/>
<evidence type="ECO:0000313" key="3">
    <source>
        <dbReference type="EnsemblMetazoa" id="SCAU013840-PA"/>
    </source>
</evidence>
<dbReference type="SMART" id="SM00847">
    <property type="entry name" value="HA2"/>
    <property type="match status" value="1"/>
</dbReference>
<dbReference type="AlphaFoldDB" id="A0A1I8Q4H9"/>
<dbReference type="KEGG" id="scac:106082405"/>
<dbReference type="Gene3D" id="1.20.120.1080">
    <property type="match status" value="1"/>
</dbReference>
<dbReference type="SUPFAM" id="SSF52540">
    <property type="entry name" value="P-loop containing nucleoside triphosphate hydrolases"/>
    <property type="match status" value="2"/>
</dbReference>
<evidence type="ECO:0000259" key="2">
    <source>
        <dbReference type="SMART" id="SM00847"/>
    </source>
</evidence>
<dbReference type="InterPro" id="IPR027417">
    <property type="entry name" value="P-loop_NTPase"/>
</dbReference>
<proteinExistence type="predicted"/>
<dbReference type="SMART" id="SM00248">
    <property type="entry name" value="ANK"/>
    <property type="match status" value="2"/>
</dbReference>
<dbReference type="SUPFAM" id="SSF48403">
    <property type="entry name" value="Ankyrin repeat"/>
    <property type="match status" value="1"/>
</dbReference>
<sequence length="1246" mass="141912">MSNEILQQYISEQLRNFHHDKRCCIKILGQYFALDPLHFFKICKALMLRMRPCLDRGQESMIVFKDVCYHVPVDALELKLSPESVKDMYMLQCSSDFCGGAQEFQMSPDFLSPSNVTPVVPPHRFSLGPLKQSIARCNAMGQQSFQDQCPMQPYKEFILKGLDRNRVLVINGGSTFGKSTAIPMYIIEKCGLERRHCKIICVEREQLVAIHNSEVLAGHFHEKVGERVAYQVQLQSRISDSSNLVYTTSSFLLRVLMGQTVVDSFRHISHVVVVDVHLHEAYSDLLLREIKMALKYHPYLKVILLSNYSRNYEFLQYFGEGEEISLEAHHLEGVKTEVLYLEDINKILPETSPSKLITRAFNTLPIPAQAVEIAAGCNKKSLDKILEAYERTGAEQYFNTFMYMVQGESADINYRNPNTGRTALNIASLVGKSEHVKILLESGANPFIIDKFDVDALKAAYSKGHLECVEILKEACFKETPTVKDFKSNQVDHALIVDIIHMLTTRQEHWKRGNILVCLPSYPQLLQLNYAILKQKLLGNLPEQIAIFLLHNYTEKSHLDAIIQPDAGVIKIILSTDIAEALMCFDNLPYVIDTALYYRSVFNNLAQCKENIYEWASKDSMENRRLLLTSGGSRGGGVCFRLLSEDIYGKLPEVKTPDLLVMPLDRVCLSVKLLSQHSMVAEYLQETIIKPPFMEIFRAVENLKKISVFTDLEDITWLGCRLIDVPVECHLGKLLVFAILLQCLDPVLTIVSFMSTLDPFEISNYMDELLEPYKEVIRSKIKEERNKLSEGQHSDHLMFLRLYQEWQNDLGDDNTDSVPNKYSFILNGLLEYVCNIRTQLVGALRSSQLIHNKGNLSMHYINLKSNSWSIIKAALVGGLYPSICVLDRHHNRLKSASKSELVLHANSSLRALNIESLTNVDFKSPWIVYGKTSRSWNCNSISCNTVVAGISVALFAGPTKLSNTSAQIIPTSNGENAQCYLHIDEWIVLKMDWTQALLLLKTRQHFFSVYTNYLQKCGSLEKIKRTNMAFCQNTSLFECIEGLLIREDVANGFLQPERIGLRPKAVPNKLMMTLNSGMFVTPCLYRTPQLNINVAGAITAFNLTNLGNFHMRTKQYLMVYQKETDIDDDINNPNKYRSSEWFHVLNSLLDAKTDAKKLIFIIFYTRNPDLLKSVSLAEWKHNGYLQLNPCFKHDITLHSILNNGSANNASLSLAINQKRMVFVLDQNTGTFVLNMFAYRNNWLHNN</sequence>
<gene>
    <name evidence="3" type="primary">106082405</name>
</gene>
<keyword evidence="1" id="KW-0040">ANK repeat</keyword>
<name>A0A1I8Q4H9_STOCA</name>
<dbReference type="Gene3D" id="1.25.40.20">
    <property type="entry name" value="Ankyrin repeat-containing domain"/>
    <property type="match status" value="1"/>
</dbReference>
<dbReference type="OrthoDB" id="6103986at2759"/>
<dbReference type="InterPro" id="IPR036770">
    <property type="entry name" value="Ankyrin_rpt-contain_sf"/>
</dbReference>
<keyword evidence="4" id="KW-1185">Reference proteome</keyword>
<dbReference type="Pfam" id="PF07717">
    <property type="entry name" value="OB_NTP_bind"/>
    <property type="match status" value="1"/>
</dbReference>
<evidence type="ECO:0000313" key="4">
    <source>
        <dbReference type="Proteomes" id="UP000095300"/>
    </source>
</evidence>
<dbReference type="PANTHER" id="PTHR18934">
    <property type="entry name" value="ATP-DEPENDENT RNA HELICASE"/>
    <property type="match status" value="1"/>
</dbReference>
<dbReference type="GO" id="GO:0003723">
    <property type="term" value="F:RNA binding"/>
    <property type="evidence" value="ECO:0007669"/>
    <property type="project" value="TreeGrafter"/>
</dbReference>
<evidence type="ECO:0000256" key="1">
    <source>
        <dbReference type="PROSITE-ProRule" id="PRU00023"/>
    </source>
</evidence>
<dbReference type="PROSITE" id="PS50088">
    <property type="entry name" value="ANK_REPEAT"/>
    <property type="match status" value="1"/>
</dbReference>
<dbReference type="Proteomes" id="UP000095300">
    <property type="component" value="Unassembled WGS sequence"/>
</dbReference>
<reference evidence="3" key="1">
    <citation type="submission" date="2020-05" db="UniProtKB">
        <authorList>
            <consortium name="EnsemblMetazoa"/>
        </authorList>
    </citation>
    <scope>IDENTIFICATION</scope>
    <source>
        <strain evidence="3">USDA</strain>
    </source>
</reference>
<dbReference type="Pfam" id="PF21010">
    <property type="entry name" value="HA2_C"/>
    <property type="match status" value="1"/>
</dbReference>
<feature type="repeat" description="ANK" evidence="1">
    <location>
        <begin position="419"/>
        <end position="451"/>
    </location>
</feature>
<dbReference type="InterPro" id="IPR007502">
    <property type="entry name" value="Helicase-assoc_dom"/>
</dbReference>
<feature type="domain" description="Helicase-associated" evidence="2">
    <location>
        <begin position="698"/>
        <end position="800"/>
    </location>
</feature>
<protein>
    <recommendedName>
        <fullName evidence="2">Helicase-associated domain-containing protein</fullName>
    </recommendedName>
</protein>
<accession>A0A1I8Q4H9</accession>
<dbReference type="Gene3D" id="3.40.50.300">
    <property type="entry name" value="P-loop containing nucleotide triphosphate hydrolases"/>
    <property type="match status" value="2"/>
</dbReference>
<dbReference type="EnsemblMetazoa" id="SCAU013840-RA">
    <property type="protein sequence ID" value="SCAU013840-PA"/>
    <property type="gene ID" value="SCAU013840"/>
</dbReference>
<organism evidence="3 4">
    <name type="scientific">Stomoxys calcitrans</name>
    <name type="common">Stable fly</name>
    <name type="synonym">Conops calcitrans</name>
    <dbReference type="NCBI Taxonomy" id="35570"/>
    <lineage>
        <taxon>Eukaryota</taxon>
        <taxon>Metazoa</taxon>
        <taxon>Ecdysozoa</taxon>
        <taxon>Arthropoda</taxon>
        <taxon>Hexapoda</taxon>
        <taxon>Insecta</taxon>
        <taxon>Pterygota</taxon>
        <taxon>Neoptera</taxon>
        <taxon>Endopterygota</taxon>
        <taxon>Diptera</taxon>
        <taxon>Brachycera</taxon>
        <taxon>Muscomorpha</taxon>
        <taxon>Muscoidea</taxon>
        <taxon>Muscidae</taxon>
        <taxon>Stomoxys</taxon>
    </lineage>
</organism>
<dbReference type="InterPro" id="IPR011709">
    <property type="entry name" value="DEAD-box_helicase_OB_fold"/>
</dbReference>
<dbReference type="PANTHER" id="PTHR18934:SF213">
    <property type="entry name" value="3'-5' RNA HELICASE YTHDC2"/>
    <property type="match status" value="1"/>
</dbReference>
<dbReference type="InterPro" id="IPR002110">
    <property type="entry name" value="Ankyrin_rpt"/>
</dbReference>